<dbReference type="InterPro" id="IPR054701">
    <property type="entry name" value="DVU0298-like"/>
</dbReference>
<dbReference type="eggNOG" id="COG1413">
    <property type="taxonomic scope" value="Bacteria"/>
</dbReference>
<dbReference type="HOGENOM" id="CLU_749505_0_0_7"/>
<dbReference type="EMBL" id="CP003985">
    <property type="protein sequence ID" value="AGF78565.1"/>
    <property type="molecule type" value="Genomic_DNA"/>
</dbReference>
<evidence type="ECO:0000313" key="2">
    <source>
        <dbReference type="Proteomes" id="UP000011721"/>
    </source>
</evidence>
<dbReference type="Proteomes" id="UP000011721">
    <property type="component" value="Chromosome"/>
</dbReference>
<dbReference type="InterPro" id="IPR011989">
    <property type="entry name" value="ARM-like"/>
</dbReference>
<name>M1PFW5_DESSD</name>
<accession>M1PFW5</accession>
<reference evidence="2" key="1">
    <citation type="journal article" date="2013" name="Stand. Genomic Sci.">
        <title>Complete genome sequence of Desulfocapsa sulfexigens, a marine deltaproteobacterium specialized in disproportionating inorganic sulfur compounds.</title>
        <authorList>
            <person name="Finster K.W."/>
            <person name="Kjeldsen K.U."/>
            <person name="Kube M."/>
            <person name="Reinhardt R."/>
            <person name="Mussmann M."/>
            <person name="Amann R."/>
            <person name="Schreiber L."/>
        </authorList>
    </citation>
    <scope>NUCLEOTIDE SEQUENCE [LARGE SCALE GENOMIC DNA]</scope>
    <source>
        <strain evidence="2">DSM 10523 / SB164P1</strain>
    </source>
</reference>
<protein>
    <submittedName>
        <fullName evidence="1">Uncharacterized protein</fullName>
    </submittedName>
</protein>
<dbReference type="RefSeq" id="WP_015404256.1">
    <property type="nucleotide sequence ID" value="NC_020304.1"/>
</dbReference>
<dbReference type="SUPFAM" id="SSF48371">
    <property type="entry name" value="ARM repeat"/>
    <property type="match status" value="1"/>
</dbReference>
<proteinExistence type="predicted"/>
<dbReference type="STRING" id="1167006.UWK_02016"/>
<keyword evidence="2" id="KW-1185">Reference proteome</keyword>
<sequence length="382" mass="43399">MKKQKLTTAPWCPFCGQKVGRATDAIERKMQEFQVGRCQCGAVYTCDPTGHNVGSAMVEALVFACNDNWDFAWDLMPEDDYLTGRVEDYDETTHQVVNTRNIDGRPVRGVLYFVRLHTEIAEIAKRVKEKKEALARETITPILSDAVEAIPTPEPQLDPKRVKLKSTKKGVKEARDRGDIDTLVMLCFDNRKTLRLLQRLLYDVDEARRWETAWVIGQVCSRVATKMPGQVSELVHRLFEACSDSAAAPWGMIEALGEVISGRPDVFGAFTRHLLNYMGDDSTQVQVVWALSKIAAKRPDLIRETPFFNLFHFLQHPNPQMRGLVVQLLGRIRAKEVSLQLMELSDDQEKLVIWENRKPVEYTIAELVTVALKQISEGDIKK</sequence>
<dbReference type="Gene3D" id="1.25.10.10">
    <property type="entry name" value="Leucine-rich Repeat Variant"/>
    <property type="match status" value="1"/>
</dbReference>
<dbReference type="PATRIC" id="fig|1167006.5.peg.2205"/>
<dbReference type="NCBIfam" id="NF045662">
    <property type="entry name" value="DVU0298_fam"/>
    <property type="match status" value="1"/>
</dbReference>
<dbReference type="AlphaFoldDB" id="M1PFW5"/>
<evidence type="ECO:0000313" key="1">
    <source>
        <dbReference type="EMBL" id="AGF78565.1"/>
    </source>
</evidence>
<dbReference type="InterPro" id="IPR016024">
    <property type="entry name" value="ARM-type_fold"/>
</dbReference>
<organism evidence="1 2">
    <name type="scientific">Desulfocapsa sulfexigens (strain DSM 10523 / SB164P1)</name>
    <dbReference type="NCBI Taxonomy" id="1167006"/>
    <lineage>
        <taxon>Bacteria</taxon>
        <taxon>Pseudomonadati</taxon>
        <taxon>Thermodesulfobacteriota</taxon>
        <taxon>Desulfobulbia</taxon>
        <taxon>Desulfobulbales</taxon>
        <taxon>Desulfocapsaceae</taxon>
        <taxon>Desulfocapsa</taxon>
    </lineage>
</organism>
<dbReference type="OrthoDB" id="9774367at2"/>
<gene>
    <name evidence="1" type="ordered locus">UWK_02016</name>
</gene>
<dbReference type="KEGG" id="dsf:UWK_02016"/>